<evidence type="ECO:0000256" key="3">
    <source>
        <dbReference type="ARBA" id="ARBA00022723"/>
    </source>
</evidence>
<dbReference type="InterPro" id="IPR000868">
    <property type="entry name" value="Isochorismatase-like_dom"/>
</dbReference>
<dbReference type="AlphaFoldDB" id="A0A1F5WRA3"/>
<dbReference type="InterPro" id="IPR052347">
    <property type="entry name" value="Isochorismatase_Nicotinamidase"/>
</dbReference>
<protein>
    <recommendedName>
        <fullName evidence="6">nicotinamidase</fullName>
        <ecNumber evidence="6">3.5.1.19</ecNumber>
    </recommendedName>
    <alternativeName>
        <fullName evidence="7">Nicotinamide deamidase</fullName>
    </alternativeName>
</protein>
<evidence type="ECO:0000256" key="7">
    <source>
        <dbReference type="ARBA" id="ARBA00043224"/>
    </source>
</evidence>
<feature type="domain" description="Isochorismatase-like" evidence="8">
    <location>
        <begin position="8"/>
        <end position="195"/>
    </location>
</feature>
<evidence type="ECO:0000313" key="10">
    <source>
        <dbReference type="Proteomes" id="UP000178425"/>
    </source>
</evidence>
<dbReference type="Gene3D" id="3.40.50.850">
    <property type="entry name" value="Isochorismatase-like"/>
    <property type="match status" value="1"/>
</dbReference>
<reference evidence="9 10" key="1">
    <citation type="journal article" date="2016" name="Nat. Commun.">
        <title>Thousands of microbial genomes shed light on interconnected biogeochemical processes in an aquifer system.</title>
        <authorList>
            <person name="Anantharaman K."/>
            <person name="Brown C.T."/>
            <person name="Hug L.A."/>
            <person name="Sharon I."/>
            <person name="Castelle C.J."/>
            <person name="Probst A.J."/>
            <person name="Thomas B.C."/>
            <person name="Singh A."/>
            <person name="Wilkins M.J."/>
            <person name="Karaoz U."/>
            <person name="Brodie E.L."/>
            <person name="Williams K.H."/>
            <person name="Hubbard S.S."/>
            <person name="Banfield J.F."/>
        </authorList>
    </citation>
    <scope>NUCLEOTIDE SEQUENCE [LARGE SCALE GENOMIC DNA]</scope>
</reference>
<dbReference type="InterPro" id="IPR036380">
    <property type="entry name" value="Isochorismatase-like_sf"/>
</dbReference>
<gene>
    <name evidence="9" type="ORF">A2W54_03785</name>
</gene>
<dbReference type="Proteomes" id="UP000178425">
    <property type="component" value="Unassembled WGS sequence"/>
</dbReference>
<dbReference type="PANTHER" id="PTHR11080:SF2">
    <property type="entry name" value="LD05707P"/>
    <property type="match status" value="1"/>
</dbReference>
<comment type="pathway">
    <text evidence="5">Cofactor biosynthesis; nicotinate biosynthesis; nicotinate from nicotinamide: step 1/1.</text>
</comment>
<dbReference type="SUPFAM" id="SSF52499">
    <property type="entry name" value="Isochorismatase-like hydrolases"/>
    <property type="match status" value="1"/>
</dbReference>
<dbReference type="EC" id="3.5.1.19" evidence="6"/>
<dbReference type="EMBL" id="MFHI01000032">
    <property type="protein sequence ID" value="OGF78196.1"/>
    <property type="molecule type" value="Genomic_DNA"/>
</dbReference>
<dbReference type="Pfam" id="PF00857">
    <property type="entry name" value="Isochorismatase"/>
    <property type="match status" value="1"/>
</dbReference>
<keyword evidence="3" id="KW-0479">Metal-binding</keyword>
<organism evidence="9 10">
    <name type="scientific">Candidatus Giovannonibacteria bacterium RIFCSPHIGHO2_02_43_13</name>
    <dbReference type="NCBI Taxonomy" id="1798330"/>
    <lineage>
        <taxon>Bacteria</taxon>
        <taxon>Candidatus Giovannoniibacteriota</taxon>
    </lineage>
</organism>
<accession>A0A1F5WRA3</accession>
<keyword evidence="4" id="KW-0378">Hydrolase</keyword>
<evidence type="ECO:0000256" key="2">
    <source>
        <dbReference type="ARBA" id="ARBA00022642"/>
    </source>
</evidence>
<name>A0A1F5WRA3_9BACT</name>
<dbReference type="CDD" id="cd01011">
    <property type="entry name" value="nicotinamidase"/>
    <property type="match status" value="1"/>
</dbReference>
<comment type="caution">
    <text evidence="9">The sequence shown here is derived from an EMBL/GenBank/DDBJ whole genome shotgun (WGS) entry which is preliminary data.</text>
</comment>
<evidence type="ECO:0000313" key="9">
    <source>
        <dbReference type="EMBL" id="OGF78196.1"/>
    </source>
</evidence>
<dbReference type="GO" id="GO:0008936">
    <property type="term" value="F:nicotinamidase activity"/>
    <property type="evidence" value="ECO:0007669"/>
    <property type="project" value="UniProtKB-EC"/>
</dbReference>
<keyword evidence="2" id="KW-0662">Pyridine nucleotide biosynthesis</keyword>
<dbReference type="GO" id="GO:0019363">
    <property type="term" value="P:pyridine nucleotide biosynthetic process"/>
    <property type="evidence" value="ECO:0007669"/>
    <property type="project" value="UniProtKB-KW"/>
</dbReference>
<dbReference type="PANTHER" id="PTHR11080">
    <property type="entry name" value="PYRAZINAMIDASE/NICOTINAMIDASE"/>
    <property type="match status" value="1"/>
</dbReference>
<sequence length="199" mass="21823">MKKEVKRSALIIVDAQNDFCHGGSLAVPRGDEVVAPLNSRAELFYAKGFPVFATRDWHPEKTKHFKDFGGVWPPHCVQHTFGACFHDDLRFIGAEIISKGMTEDEDETSYSGFGGVNYAGQNLEELLTSEHVTDLYIGGLATDYCVKATVLDALKLGFKVYLLEDAVRAVNLKPTDGAKAIKEMKKAGAKVITTKKVLG</sequence>
<dbReference type="GO" id="GO:0046872">
    <property type="term" value="F:metal ion binding"/>
    <property type="evidence" value="ECO:0007669"/>
    <property type="project" value="UniProtKB-KW"/>
</dbReference>
<comment type="similarity">
    <text evidence="1">Belongs to the isochorismatase family.</text>
</comment>
<evidence type="ECO:0000259" key="8">
    <source>
        <dbReference type="Pfam" id="PF00857"/>
    </source>
</evidence>
<proteinExistence type="inferred from homology"/>
<evidence type="ECO:0000256" key="6">
    <source>
        <dbReference type="ARBA" id="ARBA00039017"/>
    </source>
</evidence>
<evidence type="ECO:0000256" key="1">
    <source>
        <dbReference type="ARBA" id="ARBA00006336"/>
    </source>
</evidence>
<evidence type="ECO:0000256" key="4">
    <source>
        <dbReference type="ARBA" id="ARBA00022801"/>
    </source>
</evidence>
<evidence type="ECO:0000256" key="5">
    <source>
        <dbReference type="ARBA" id="ARBA00037900"/>
    </source>
</evidence>